<comment type="caution">
    <text evidence="1">The sequence shown here is derived from an EMBL/GenBank/DDBJ whole genome shotgun (WGS) entry which is preliminary data.</text>
</comment>
<proteinExistence type="predicted"/>
<name>A0A7Y8DQE8_PSETO</name>
<evidence type="ECO:0000313" key="1">
    <source>
        <dbReference type="EMBL" id="NWD37401.1"/>
    </source>
</evidence>
<dbReference type="RefSeq" id="WP_016972714.1">
    <property type="nucleotide sequence ID" value="NZ_CP020369.1"/>
</dbReference>
<gene>
    <name evidence="1" type="ORF">HX787_16220</name>
</gene>
<dbReference type="InterPro" id="IPR007445">
    <property type="entry name" value="PilO"/>
</dbReference>
<dbReference type="InterPro" id="IPR007446">
    <property type="entry name" value="PilP"/>
</dbReference>
<dbReference type="Proteomes" id="UP000549134">
    <property type="component" value="Unassembled WGS sequence"/>
</dbReference>
<dbReference type="Pfam" id="PF04351">
    <property type="entry name" value="PilP"/>
    <property type="match status" value="1"/>
</dbReference>
<dbReference type="GO" id="GO:0043107">
    <property type="term" value="P:type IV pilus-dependent motility"/>
    <property type="evidence" value="ECO:0007669"/>
    <property type="project" value="InterPro"/>
</dbReference>
<evidence type="ECO:0000313" key="2">
    <source>
        <dbReference type="Proteomes" id="UP000549134"/>
    </source>
</evidence>
<dbReference type="InterPro" id="IPR014717">
    <property type="entry name" value="Transl_elong_EF1B/ribsomal_bS6"/>
</dbReference>
<dbReference type="Pfam" id="PF04350">
    <property type="entry name" value="PilO"/>
    <property type="match status" value="1"/>
</dbReference>
<protein>
    <submittedName>
        <fullName evidence="1">Pilus assembly protein PilP</fullName>
    </submittedName>
</protein>
<dbReference type="PANTHER" id="PTHR39555">
    <property type="entry name" value="FIMBRIAL ASSEMBLY PROTEIN PILO-LIKE PROTEIN-RELATED"/>
    <property type="match status" value="1"/>
</dbReference>
<sequence>MSLPRLNFSTLSHNAAKWPLPGKALLGCALAGFVWVVGDSVLLSPSRERLHALEVQGAALQQHLSEKTSLSARLEARVRQFELAQAKAAQLSLQLADEGQVPGLLEDLSRLAIANGLAVASVTVLDERPQPFFVEQPLQVAVSGAFHDMAAFVKALGQLPRMVTVHDVSLRTDGAALRLELLAKIYRNAAQGADNVGPVGRLVDASAVLRDPFRPPALQPGPVIGRPASAPDFSRERSALESVAVDQFEMVGTLSRGVQNFALLRAASSVHRLAVGDYLGPNHGRITAIHDNRVELAELFPDEQGAWLERSRTLVLNVNS</sequence>
<dbReference type="AlphaFoldDB" id="A0A7Y8DQE8"/>
<dbReference type="GO" id="GO:0043683">
    <property type="term" value="P:type IV pilus assembly"/>
    <property type="evidence" value="ECO:0007669"/>
    <property type="project" value="InterPro"/>
</dbReference>
<reference evidence="1 2" key="1">
    <citation type="submission" date="2020-04" db="EMBL/GenBank/DDBJ databases">
        <title>Molecular characterization of pseudomonads from Agaricus bisporus reveal novel blotch 2 pathogens in Western Europe.</title>
        <authorList>
            <person name="Taparia T."/>
            <person name="Krijger M."/>
            <person name="Haynes E."/>
            <person name="Elpinstone J.G."/>
            <person name="Noble R."/>
            <person name="Van Der Wolf J."/>
        </authorList>
    </citation>
    <scope>NUCLEOTIDE SEQUENCE [LARGE SCALE GENOMIC DNA]</scope>
    <source>
        <strain evidence="1 2">IPO3746</strain>
    </source>
</reference>
<dbReference type="Gene3D" id="2.30.30.830">
    <property type="match status" value="1"/>
</dbReference>
<dbReference type="GeneID" id="55845162"/>
<dbReference type="Gene3D" id="3.30.70.60">
    <property type="match status" value="1"/>
</dbReference>
<organism evidence="1 2">
    <name type="scientific">Pseudomonas tolaasii</name>
    <dbReference type="NCBI Taxonomy" id="29442"/>
    <lineage>
        <taxon>Bacteria</taxon>
        <taxon>Pseudomonadati</taxon>
        <taxon>Pseudomonadota</taxon>
        <taxon>Gammaproteobacteria</taxon>
        <taxon>Pseudomonadales</taxon>
        <taxon>Pseudomonadaceae</taxon>
        <taxon>Pseudomonas</taxon>
    </lineage>
</organism>
<accession>A0A7Y8DQE8</accession>
<dbReference type="EMBL" id="JACAQK010000013">
    <property type="protein sequence ID" value="NWD37401.1"/>
    <property type="molecule type" value="Genomic_DNA"/>
</dbReference>
<dbReference type="PANTHER" id="PTHR39555:SF1">
    <property type="entry name" value="TYPE IV PILUS INNER MEMBRANE COMPONENT PILO"/>
    <property type="match status" value="1"/>
</dbReference>